<evidence type="ECO:0000256" key="5">
    <source>
        <dbReference type="ARBA" id="ARBA00022614"/>
    </source>
</evidence>
<evidence type="ECO:0000256" key="9">
    <source>
        <dbReference type="ARBA" id="ARBA00022737"/>
    </source>
</evidence>
<evidence type="ECO:0000256" key="11">
    <source>
        <dbReference type="ARBA" id="ARBA00022777"/>
    </source>
</evidence>
<dbReference type="InterPro" id="IPR001245">
    <property type="entry name" value="Ser-Thr/Tyr_kinase_cat_dom"/>
</dbReference>
<keyword evidence="23" id="KW-1185">Reference proteome</keyword>
<dbReference type="EC" id="2.7.11.1" evidence="2"/>
<dbReference type="InterPro" id="IPR001611">
    <property type="entry name" value="Leu-rich_rpt"/>
</dbReference>
<feature type="transmembrane region" description="Helical" evidence="19">
    <location>
        <begin position="512"/>
        <end position="537"/>
    </location>
</feature>
<dbReference type="InterPro" id="IPR032675">
    <property type="entry name" value="LRR_dom_sf"/>
</dbReference>
<dbReference type="Gene3D" id="3.30.200.20">
    <property type="entry name" value="Phosphorylase Kinase, domain 1"/>
    <property type="match status" value="1"/>
</dbReference>
<feature type="signal peptide" evidence="20">
    <location>
        <begin position="1"/>
        <end position="22"/>
    </location>
</feature>
<feature type="domain" description="Protein kinase" evidence="21">
    <location>
        <begin position="577"/>
        <end position="858"/>
    </location>
</feature>
<evidence type="ECO:0000256" key="2">
    <source>
        <dbReference type="ARBA" id="ARBA00012513"/>
    </source>
</evidence>
<dbReference type="InterPro" id="IPR008271">
    <property type="entry name" value="Ser/Thr_kinase_AS"/>
</dbReference>
<evidence type="ECO:0000256" key="3">
    <source>
        <dbReference type="ARBA" id="ARBA00022527"/>
    </source>
</evidence>
<dbReference type="PANTHER" id="PTHR45631:SF197">
    <property type="entry name" value="TYROSINE KINASE FAMILY PROTEIN"/>
    <property type="match status" value="1"/>
</dbReference>
<evidence type="ECO:0000313" key="22">
    <source>
        <dbReference type="EMBL" id="KAK7261755.1"/>
    </source>
</evidence>
<dbReference type="EMBL" id="JAYWIO010000005">
    <property type="protein sequence ID" value="KAK7261755.1"/>
    <property type="molecule type" value="Genomic_DNA"/>
</dbReference>
<dbReference type="Pfam" id="PF12819">
    <property type="entry name" value="Malectin_like"/>
    <property type="match status" value="1"/>
</dbReference>
<dbReference type="PROSITE" id="PS51450">
    <property type="entry name" value="LRR"/>
    <property type="match status" value="1"/>
</dbReference>
<name>A0AAN9ESG1_CROPI</name>
<dbReference type="Gene3D" id="1.10.510.10">
    <property type="entry name" value="Transferase(Phosphotransferase) domain 1"/>
    <property type="match status" value="1"/>
</dbReference>
<dbReference type="GO" id="GO:0016020">
    <property type="term" value="C:membrane"/>
    <property type="evidence" value="ECO:0007669"/>
    <property type="project" value="UniProtKB-SubCell"/>
</dbReference>
<organism evidence="22 23">
    <name type="scientific">Crotalaria pallida</name>
    <name type="common">Smooth rattlebox</name>
    <name type="synonym">Crotalaria striata</name>
    <dbReference type="NCBI Taxonomy" id="3830"/>
    <lineage>
        <taxon>Eukaryota</taxon>
        <taxon>Viridiplantae</taxon>
        <taxon>Streptophyta</taxon>
        <taxon>Embryophyta</taxon>
        <taxon>Tracheophyta</taxon>
        <taxon>Spermatophyta</taxon>
        <taxon>Magnoliopsida</taxon>
        <taxon>eudicotyledons</taxon>
        <taxon>Gunneridae</taxon>
        <taxon>Pentapetalae</taxon>
        <taxon>rosids</taxon>
        <taxon>fabids</taxon>
        <taxon>Fabales</taxon>
        <taxon>Fabaceae</taxon>
        <taxon>Papilionoideae</taxon>
        <taxon>50 kb inversion clade</taxon>
        <taxon>genistoids sensu lato</taxon>
        <taxon>core genistoids</taxon>
        <taxon>Crotalarieae</taxon>
        <taxon>Crotalaria</taxon>
    </lineage>
</organism>
<evidence type="ECO:0000256" key="4">
    <source>
        <dbReference type="ARBA" id="ARBA00022553"/>
    </source>
</evidence>
<dbReference type="Pfam" id="PF13855">
    <property type="entry name" value="LRR_8"/>
    <property type="match status" value="1"/>
</dbReference>
<dbReference type="SMART" id="SM00220">
    <property type="entry name" value="S_TKc"/>
    <property type="match status" value="1"/>
</dbReference>
<evidence type="ECO:0000313" key="23">
    <source>
        <dbReference type="Proteomes" id="UP001372338"/>
    </source>
</evidence>
<dbReference type="GO" id="GO:0004674">
    <property type="term" value="F:protein serine/threonine kinase activity"/>
    <property type="evidence" value="ECO:0007669"/>
    <property type="project" value="UniProtKB-KW"/>
</dbReference>
<evidence type="ECO:0000256" key="19">
    <source>
        <dbReference type="SAM" id="Phobius"/>
    </source>
</evidence>
<dbReference type="Gene3D" id="2.60.120.430">
    <property type="entry name" value="Galactose-binding lectin"/>
    <property type="match status" value="1"/>
</dbReference>
<sequence>MAGHFLLFMFQFSLTLHIIVHANQNQSGFISIDCGLVNEQSYTDETTSIYYTSDAKIIDTGVSQNISSKYKANNLAKQFWNVRSFPEGTRNCYTLNVPNGMRSKYLVRALFMYGNYDGKDSLPEFDIYLGAKWWESVVFEDANSVVSKEILYVASSDYVHVCLVNTSKGTPFISALELRVLNSDAYLVNSLELLARFDIGLQDGEVVRYPDDVYDRTWRPYNSNEWKEINTSLTIDEGATSYNFLPLAPSTVLRTAAIPANVSGNIDLHHFLPKYINGSTYYVYLYFAEIQKLEANQVREFNIFVNGGILNNDPINPLYLQSKYYISAISEPNSELWINKTSRSSLPPLINAIEVYMSKDFLQSETYQTDADAIINIKSTYGIKRNWQGDPCTPMAYLWDGVNCSNAGSDSPRIIYLNLSSSGLIGNIAPGISNLNSLEYLDLSNNNLTGAVPDFLSQLNHLRVLNLEGNQLSGTIPSQLIERSENGSLKFSFGGNPNLCTSGSCNKNGNKIVVPLVASLGGTFFILTVALISFCMFKRRKQASLQLSKLSAYSKIKEELESNKQQFTYAELMSITRKFERVVGKGAFGIVYHGNIGETEVAVKMISPSPQGYLQFQAEAKLLVIVHHKCLTSLIGYCDDGTNMALIYEYMSNGDLAKHLSDKNENILSWKQRLQIAVDAAEGLEYMHHGCNPPIVHRDVKSKNILLNEKLRGKLADFGLSKIFPDEGDTHMSTVVAGTPGYLDPQYNLFKKLKEKSDVYSFGVVLLEIITGQPAIIKTEENTHIHIVQWVSSMLLEWEVIDIMDSRFKGEFKINSANKALDIAMACVASTSTNRPTMAHVVMELKQCLAMEVTQPYESHSYHQSSSSYSLMNDVSFDRISGESSLER</sequence>
<feature type="binding site" evidence="18">
    <location>
        <position position="604"/>
    </location>
    <ligand>
        <name>ATP</name>
        <dbReference type="ChEBI" id="CHEBI:30616"/>
    </ligand>
</feature>
<keyword evidence="12 18" id="KW-0067">ATP-binding</keyword>
<reference evidence="22 23" key="1">
    <citation type="submission" date="2024-01" db="EMBL/GenBank/DDBJ databases">
        <title>The genomes of 5 underutilized Papilionoideae crops provide insights into root nodulation and disease resistanc.</title>
        <authorList>
            <person name="Yuan L."/>
        </authorList>
    </citation>
    <scope>NUCLEOTIDE SEQUENCE [LARGE SCALE GENOMIC DNA]</scope>
    <source>
        <strain evidence="22">ZHUSHIDOU_FW_LH</strain>
        <tissue evidence="22">Leaf</tissue>
    </source>
</reference>
<evidence type="ECO:0000256" key="15">
    <source>
        <dbReference type="ARBA" id="ARBA00023170"/>
    </source>
</evidence>
<comment type="caution">
    <text evidence="22">The sequence shown here is derived from an EMBL/GenBank/DDBJ whole genome shotgun (WGS) entry which is preliminary data.</text>
</comment>
<dbReference type="GO" id="GO:0005524">
    <property type="term" value="F:ATP binding"/>
    <property type="evidence" value="ECO:0007669"/>
    <property type="project" value="UniProtKB-UniRule"/>
</dbReference>
<dbReference type="PROSITE" id="PS00107">
    <property type="entry name" value="PROTEIN_KINASE_ATP"/>
    <property type="match status" value="1"/>
</dbReference>
<comment type="subcellular location">
    <subcellularLocation>
        <location evidence="1">Membrane</location>
        <topology evidence="1">Single-pass membrane protein</topology>
    </subcellularLocation>
</comment>
<feature type="chain" id="PRO_5042937075" description="non-specific serine/threonine protein kinase" evidence="20">
    <location>
        <begin position="23"/>
        <end position="888"/>
    </location>
</feature>
<keyword evidence="8 20" id="KW-0732">Signal</keyword>
<evidence type="ECO:0000256" key="12">
    <source>
        <dbReference type="ARBA" id="ARBA00022840"/>
    </source>
</evidence>
<dbReference type="PRINTS" id="PR00019">
    <property type="entry name" value="LEURICHRPT"/>
</dbReference>
<dbReference type="FunFam" id="3.80.10.10:FF:000129">
    <property type="entry name" value="Leucine-rich repeat receptor-like kinase"/>
    <property type="match status" value="1"/>
</dbReference>
<evidence type="ECO:0000256" key="7">
    <source>
        <dbReference type="ARBA" id="ARBA00022692"/>
    </source>
</evidence>
<dbReference type="FunFam" id="1.10.510.10:FF:000146">
    <property type="entry name" value="LRR receptor-like serine/threonine-protein kinase IOS1"/>
    <property type="match status" value="1"/>
</dbReference>
<keyword evidence="4" id="KW-0597">Phosphoprotein</keyword>
<keyword evidence="14 19" id="KW-0472">Membrane</keyword>
<dbReference type="PROSITE" id="PS50011">
    <property type="entry name" value="PROTEIN_KINASE_DOM"/>
    <property type="match status" value="1"/>
</dbReference>
<keyword evidence="10 18" id="KW-0547">Nucleotide-binding</keyword>
<accession>A0AAN9ESG1</accession>
<dbReference type="Pfam" id="PF07714">
    <property type="entry name" value="PK_Tyr_Ser-Thr"/>
    <property type="match status" value="1"/>
</dbReference>
<evidence type="ECO:0000259" key="21">
    <source>
        <dbReference type="PROSITE" id="PS50011"/>
    </source>
</evidence>
<evidence type="ECO:0000256" key="18">
    <source>
        <dbReference type="PROSITE-ProRule" id="PRU10141"/>
    </source>
</evidence>
<evidence type="ECO:0000256" key="6">
    <source>
        <dbReference type="ARBA" id="ARBA00022679"/>
    </source>
</evidence>
<keyword evidence="7 19" id="KW-0812">Transmembrane</keyword>
<dbReference type="InterPro" id="IPR011009">
    <property type="entry name" value="Kinase-like_dom_sf"/>
</dbReference>
<evidence type="ECO:0000256" key="14">
    <source>
        <dbReference type="ARBA" id="ARBA00023136"/>
    </source>
</evidence>
<dbReference type="Proteomes" id="UP001372338">
    <property type="component" value="Unassembled WGS sequence"/>
</dbReference>
<keyword evidence="15" id="KW-0675">Receptor</keyword>
<evidence type="ECO:0000256" key="16">
    <source>
        <dbReference type="ARBA" id="ARBA00047899"/>
    </source>
</evidence>
<evidence type="ECO:0000256" key="20">
    <source>
        <dbReference type="SAM" id="SignalP"/>
    </source>
</evidence>
<dbReference type="PANTHER" id="PTHR45631">
    <property type="entry name" value="OS07G0107800 PROTEIN-RELATED"/>
    <property type="match status" value="1"/>
</dbReference>
<dbReference type="AlphaFoldDB" id="A0AAN9ESG1"/>
<comment type="catalytic activity">
    <reaction evidence="16">
        <text>L-threonyl-[protein] + ATP = O-phospho-L-threonyl-[protein] + ADP + H(+)</text>
        <dbReference type="Rhea" id="RHEA:46608"/>
        <dbReference type="Rhea" id="RHEA-COMP:11060"/>
        <dbReference type="Rhea" id="RHEA-COMP:11605"/>
        <dbReference type="ChEBI" id="CHEBI:15378"/>
        <dbReference type="ChEBI" id="CHEBI:30013"/>
        <dbReference type="ChEBI" id="CHEBI:30616"/>
        <dbReference type="ChEBI" id="CHEBI:61977"/>
        <dbReference type="ChEBI" id="CHEBI:456216"/>
        <dbReference type="EC" id="2.7.11.1"/>
    </reaction>
</comment>
<keyword evidence="13 19" id="KW-1133">Transmembrane helix</keyword>
<dbReference type="InterPro" id="IPR017441">
    <property type="entry name" value="Protein_kinase_ATP_BS"/>
</dbReference>
<proteinExistence type="predicted"/>
<dbReference type="Gene3D" id="3.80.10.10">
    <property type="entry name" value="Ribonuclease Inhibitor"/>
    <property type="match status" value="1"/>
</dbReference>
<keyword evidence="3" id="KW-0723">Serine/threonine-protein kinase</keyword>
<evidence type="ECO:0000256" key="1">
    <source>
        <dbReference type="ARBA" id="ARBA00004167"/>
    </source>
</evidence>
<dbReference type="InterPro" id="IPR000719">
    <property type="entry name" value="Prot_kinase_dom"/>
</dbReference>
<evidence type="ECO:0000256" key="10">
    <source>
        <dbReference type="ARBA" id="ARBA00022741"/>
    </source>
</evidence>
<evidence type="ECO:0000256" key="17">
    <source>
        <dbReference type="ARBA" id="ARBA00048679"/>
    </source>
</evidence>
<evidence type="ECO:0000256" key="8">
    <source>
        <dbReference type="ARBA" id="ARBA00022729"/>
    </source>
</evidence>
<keyword evidence="5" id="KW-0433">Leucine-rich repeat</keyword>
<comment type="catalytic activity">
    <reaction evidence="17">
        <text>L-seryl-[protein] + ATP = O-phospho-L-seryl-[protein] + ADP + H(+)</text>
        <dbReference type="Rhea" id="RHEA:17989"/>
        <dbReference type="Rhea" id="RHEA-COMP:9863"/>
        <dbReference type="Rhea" id="RHEA-COMP:11604"/>
        <dbReference type="ChEBI" id="CHEBI:15378"/>
        <dbReference type="ChEBI" id="CHEBI:29999"/>
        <dbReference type="ChEBI" id="CHEBI:30616"/>
        <dbReference type="ChEBI" id="CHEBI:83421"/>
        <dbReference type="ChEBI" id="CHEBI:456216"/>
        <dbReference type="EC" id="2.7.11.1"/>
    </reaction>
</comment>
<dbReference type="PROSITE" id="PS00108">
    <property type="entry name" value="PROTEIN_KINASE_ST"/>
    <property type="match status" value="1"/>
</dbReference>
<dbReference type="SUPFAM" id="SSF56112">
    <property type="entry name" value="Protein kinase-like (PK-like)"/>
    <property type="match status" value="1"/>
</dbReference>
<keyword evidence="6" id="KW-0808">Transferase</keyword>
<keyword evidence="9" id="KW-0677">Repeat</keyword>
<dbReference type="SUPFAM" id="SSF52058">
    <property type="entry name" value="L domain-like"/>
    <property type="match status" value="1"/>
</dbReference>
<protein>
    <recommendedName>
        <fullName evidence="2">non-specific serine/threonine protein kinase</fullName>
        <ecNumber evidence="2">2.7.11.1</ecNumber>
    </recommendedName>
</protein>
<evidence type="ECO:0000256" key="13">
    <source>
        <dbReference type="ARBA" id="ARBA00022989"/>
    </source>
</evidence>
<dbReference type="InterPro" id="IPR024788">
    <property type="entry name" value="Malectin-like_Carb-bd_dom"/>
</dbReference>
<keyword evidence="11" id="KW-0418">Kinase</keyword>
<gene>
    <name evidence="22" type="ORF">RIF29_28074</name>
</gene>